<dbReference type="AlphaFoldDB" id="G8PAG3"/>
<dbReference type="GO" id="GO:0016787">
    <property type="term" value="F:hydrolase activity"/>
    <property type="evidence" value="ECO:0007669"/>
    <property type="project" value="UniProtKB-KW"/>
</dbReference>
<organism evidence="4 5">
    <name type="scientific">Pediococcus claussenii (strain ATCC BAA-344 / DSM 14800 / JCM 18046 / KCTC 3811 / LMG 21948 / P06)</name>
    <dbReference type="NCBI Taxonomy" id="701521"/>
    <lineage>
        <taxon>Bacteria</taxon>
        <taxon>Bacillati</taxon>
        <taxon>Bacillota</taxon>
        <taxon>Bacilli</taxon>
        <taxon>Lactobacillales</taxon>
        <taxon>Lactobacillaceae</taxon>
        <taxon>Pediococcus</taxon>
    </lineage>
</organism>
<evidence type="ECO:0000256" key="1">
    <source>
        <dbReference type="ARBA" id="ARBA00006336"/>
    </source>
</evidence>
<dbReference type="STRING" id="701521.PECL_1534"/>
<dbReference type="EMBL" id="CP003137">
    <property type="protein sequence ID" value="AEV95752.1"/>
    <property type="molecule type" value="Genomic_DNA"/>
</dbReference>
<dbReference type="Gene3D" id="3.40.50.850">
    <property type="entry name" value="Isochorismatase-like"/>
    <property type="match status" value="1"/>
</dbReference>
<name>G8PAG3_PEDCP</name>
<dbReference type="HOGENOM" id="CLU_068979_5_5_9"/>
<proteinExistence type="inferred from homology"/>
<evidence type="ECO:0000256" key="2">
    <source>
        <dbReference type="ARBA" id="ARBA00022801"/>
    </source>
</evidence>
<keyword evidence="2" id="KW-0378">Hydrolase</keyword>
<dbReference type="PANTHER" id="PTHR43540">
    <property type="entry name" value="PEROXYUREIDOACRYLATE/UREIDOACRYLATE AMIDOHYDROLASE-RELATED"/>
    <property type="match status" value="1"/>
</dbReference>
<gene>
    <name evidence="4" type="ordered locus">PECL_1534</name>
</gene>
<dbReference type="InterPro" id="IPR000868">
    <property type="entry name" value="Isochorismatase-like_dom"/>
</dbReference>
<feature type="domain" description="Isochorismatase-like" evidence="3">
    <location>
        <begin position="4"/>
        <end position="146"/>
    </location>
</feature>
<dbReference type="PANTHER" id="PTHR43540:SF14">
    <property type="entry name" value="ISOCHORISMATASE"/>
    <property type="match status" value="1"/>
</dbReference>
<sequence length="164" mass="19189">MKKALLVIDVQTDVVKEAYQHDQIIRKINERISRYRKDDSSALIFIQHEDEELIRGSNGWQFDSMLNVKDDDIVVAKTHPNSFYRTRLQDVLNRLAVTDLEVCGAQTQYCIDTTIRIAHDREYPIEIYRDAYTTVDNEFIDAATTNSYYANMWDGRFATVKEEI</sequence>
<keyword evidence="5" id="KW-1185">Reference proteome</keyword>
<reference evidence="4 5" key="1">
    <citation type="journal article" date="2012" name="J. Bacteriol.">
        <title>Complete Genome Sequence of the Beer Spoilage Organism Pediococcus claussenii ATCC BAA-344T.</title>
        <authorList>
            <person name="Pittet V."/>
            <person name="Abegunde T."/>
            <person name="Marfleet T."/>
            <person name="Haakensen M."/>
            <person name="Morrow K."/>
            <person name="Jayaprakash T."/>
            <person name="Schroeder K."/>
            <person name="Trost B."/>
            <person name="Byrns S."/>
            <person name="Bergsveinson J."/>
            <person name="Kusalik A."/>
            <person name="Ziola B."/>
        </authorList>
    </citation>
    <scope>NUCLEOTIDE SEQUENCE [LARGE SCALE GENOMIC DNA]</scope>
    <source>
        <strain evidence="4 5">ATCC BAA-344</strain>
    </source>
</reference>
<comment type="similarity">
    <text evidence="1">Belongs to the isochorismatase family.</text>
</comment>
<dbReference type="SUPFAM" id="SSF52499">
    <property type="entry name" value="Isochorismatase-like hydrolases"/>
    <property type="match status" value="1"/>
</dbReference>
<dbReference type="InterPro" id="IPR050272">
    <property type="entry name" value="Isochorismatase-like_hydrls"/>
</dbReference>
<dbReference type="eggNOG" id="COG1335">
    <property type="taxonomic scope" value="Bacteria"/>
</dbReference>
<dbReference type="Pfam" id="PF00857">
    <property type="entry name" value="Isochorismatase"/>
    <property type="match status" value="1"/>
</dbReference>
<evidence type="ECO:0000259" key="3">
    <source>
        <dbReference type="Pfam" id="PF00857"/>
    </source>
</evidence>
<dbReference type="InterPro" id="IPR036380">
    <property type="entry name" value="Isochorismatase-like_sf"/>
</dbReference>
<protein>
    <submittedName>
        <fullName evidence="4">Isochorismatase family protein</fullName>
    </submittedName>
</protein>
<evidence type="ECO:0000313" key="4">
    <source>
        <dbReference type="EMBL" id="AEV95752.1"/>
    </source>
</evidence>
<dbReference type="KEGG" id="pce:PECL_1534"/>
<accession>G8PAG3</accession>
<dbReference type="Proteomes" id="UP000005444">
    <property type="component" value="Chromosome"/>
</dbReference>
<dbReference type="PATRIC" id="fig|701521.8.peg.1436"/>
<dbReference type="RefSeq" id="WP_014215946.1">
    <property type="nucleotide sequence ID" value="NC_016605.1"/>
</dbReference>
<evidence type="ECO:0000313" key="5">
    <source>
        <dbReference type="Proteomes" id="UP000005444"/>
    </source>
</evidence>